<dbReference type="Gene3D" id="2.170.120.12">
    <property type="entry name" value="DNA-directed RNA polymerase, insert domain"/>
    <property type="match status" value="1"/>
</dbReference>
<evidence type="ECO:0000313" key="6">
    <source>
        <dbReference type="EMBL" id="CAE0053049.1"/>
    </source>
</evidence>
<dbReference type="InterPro" id="IPR036603">
    <property type="entry name" value="RBP11-like"/>
</dbReference>
<dbReference type="GO" id="GO:0006366">
    <property type="term" value="P:transcription by RNA polymerase II"/>
    <property type="evidence" value="ECO:0007669"/>
    <property type="project" value="TreeGrafter"/>
</dbReference>
<dbReference type="InterPro" id="IPR011262">
    <property type="entry name" value="DNA-dir_RNA_pol_insert"/>
</dbReference>
<feature type="domain" description="DNA-directed RNA polymerase RpoA/D/Rpb3-type" evidence="5">
    <location>
        <begin position="18"/>
        <end position="321"/>
    </location>
</feature>
<dbReference type="InterPro" id="IPR036643">
    <property type="entry name" value="RNApol_insert_sf"/>
</dbReference>
<keyword evidence="1" id="KW-0240">DNA-directed RNA polymerase</keyword>
<dbReference type="GO" id="GO:0003899">
    <property type="term" value="F:DNA-directed RNA polymerase activity"/>
    <property type="evidence" value="ECO:0007669"/>
    <property type="project" value="InterPro"/>
</dbReference>
<dbReference type="Pfam" id="PF01193">
    <property type="entry name" value="RNA_pol_L"/>
    <property type="match status" value="1"/>
</dbReference>
<comment type="similarity">
    <text evidence="3">Belongs to the archaeal Rpo3/eukaryotic RPB3 RNA polymerase subunit family.</text>
</comment>
<evidence type="ECO:0000256" key="2">
    <source>
        <dbReference type="ARBA" id="ARBA00023163"/>
    </source>
</evidence>
<keyword evidence="2" id="KW-0804">Transcription</keyword>
<dbReference type="PROSITE" id="PS00446">
    <property type="entry name" value="RNA_POL_D_30KD"/>
    <property type="match status" value="1"/>
</dbReference>
<dbReference type="SUPFAM" id="SSF55257">
    <property type="entry name" value="RBP11-like subunits of RNA polymerase"/>
    <property type="match status" value="1"/>
</dbReference>
<dbReference type="InterPro" id="IPR001514">
    <property type="entry name" value="DNA-dir_RNA_pol_30-40kDasu_CS"/>
</dbReference>
<dbReference type="EMBL" id="HBHW01027208">
    <property type="protein sequence ID" value="CAE0053049.1"/>
    <property type="molecule type" value="Transcribed_RNA"/>
</dbReference>
<dbReference type="InterPro" id="IPR050518">
    <property type="entry name" value="Rpo3/RPB3_RNA_Pol_subunit"/>
</dbReference>
<evidence type="ECO:0000313" key="9">
    <source>
        <dbReference type="EMBL" id="CAE0053052.1"/>
    </source>
</evidence>
<dbReference type="Gene3D" id="3.30.1360.10">
    <property type="entry name" value="RNA polymerase, RBP11-like subunit"/>
    <property type="match status" value="2"/>
</dbReference>
<dbReference type="InterPro" id="IPR022842">
    <property type="entry name" value="RNAP_Rpo3/Rpb3/RPAC1"/>
</dbReference>
<reference evidence="9" key="1">
    <citation type="submission" date="2021-01" db="EMBL/GenBank/DDBJ databases">
        <authorList>
            <person name="Corre E."/>
            <person name="Pelletier E."/>
            <person name="Niang G."/>
            <person name="Scheremetjew M."/>
            <person name="Finn R."/>
            <person name="Kale V."/>
            <person name="Holt S."/>
            <person name="Cochrane G."/>
            <person name="Meng A."/>
            <person name="Brown T."/>
            <person name="Cohen L."/>
        </authorList>
    </citation>
    <scope>NUCLEOTIDE SEQUENCE</scope>
    <source>
        <strain evidence="9">CCMP 769</strain>
    </source>
</reference>
<evidence type="ECO:0000313" key="7">
    <source>
        <dbReference type="EMBL" id="CAE0053050.1"/>
    </source>
</evidence>
<evidence type="ECO:0000256" key="3">
    <source>
        <dbReference type="ARBA" id="ARBA00025804"/>
    </source>
</evidence>
<dbReference type="EMBL" id="HBHW01027211">
    <property type="protein sequence ID" value="CAE0053052.1"/>
    <property type="molecule type" value="Transcribed_RNA"/>
</dbReference>
<dbReference type="GO" id="GO:0003677">
    <property type="term" value="F:DNA binding"/>
    <property type="evidence" value="ECO:0007669"/>
    <property type="project" value="InterPro"/>
</dbReference>
<dbReference type="EMBL" id="HBHW01027210">
    <property type="protein sequence ID" value="CAE0053051.1"/>
    <property type="molecule type" value="Transcribed_RNA"/>
</dbReference>
<accession>A0A7S2ZVX0</accession>
<dbReference type="InterPro" id="IPR011263">
    <property type="entry name" value="DNA-dir_RNA_pol_RpoA/D/Rpb3"/>
</dbReference>
<dbReference type="AlphaFoldDB" id="A0A7S2ZVX0"/>
<dbReference type="PANTHER" id="PTHR11800:SF2">
    <property type="entry name" value="DNA-DIRECTED RNA POLYMERASE II SUBUNIT RPB3"/>
    <property type="match status" value="1"/>
</dbReference>
<feature type="region of interest" description="Disordered" evidence="4">
    <location>
        <begin position="132"/>
        <end position="163"/>
    </location>
</feature>
<dbReference type="GO" id="GO:0046983">
    <property type="term" value="F:protein dimerization activity"/>
    <property type="evidence" value="ECO:0007669"/>
    <property type="project" value="InterPro"/>
</dbReference>
<dbReference type="HAMAP" id="MF_00320">
    <property type="entry name" value="RNApol_arch_Rpo3"/>
    <property type="match status" value="1"/>
</dbReference>
<evidence type="ECO:0000313" key="8">
    <source>
        <dbReference type="EMBL" id="CAE0053051.1"/>
    </source>
</evidence>
<proteinExistence type="inferred from homology"/>
<evidence type="ECO:0000256" key="4">
    <source>
        <dbReference type="SAM" id="MobiDB-lite"/>
    </source>
</evidence>
<gene>
    <name evidence="6" type="ORF">RMAR00112_LOCUS21077</name>
    <name evidence="7" type="ORF">RMAR00112_LOCUS21078</name>
    <name evidence="8" type="ORF">RMAR00112_LOCUS21079</name>
    <name evidence="9" type="ORF">RMAR00112_LOCUS21080</name>
</gene>
<dbReference type="Pfam" id="PF01000">
    <property type="entry name" value="RNA_pol_A_bac"/>
    <property type="match status" value="1"/>
</dbReference>
<dbReference type="SMART" id="SM00662">
    <property type="entry name" value="RPOLD"/>
    <property type="match status" value="1"/>
</dbReference>
<evidence type="ECO:0000256" key="1">
    <source>
        <dbReference type="ARBA" id="ARBA00022478"/>
    </source>
</evidence>
<organism evidence="9">
    <name type="scientific">Rhodosorus marinus</name>
    <dbReference type="NCBI Taxonomy" id="101924"/>
    <lineage>
        <taxon>Eukaryota</taxon>
        <taxon>Rhodophyta</taxon>
        <taxon>Stylonematophyceae</taxon>
        <taxon>Stylonematales</taxon>
        <taxon>Stylonemataceae</taxon>
        <taxon>Rhodosorus</taxon>
    </lineage>
</organism>
<dbReference type="EMBL" id="HBHW01027209">
    <property type="protein sequence ID" value="CAE0053050.1"/>
    <property type="molecule type" value="Transcribed_RNA"/>
</dbReference>
<sequence>MPNARLPDIKLERVTSSEMDFTLLNAETSIANALRRVMIAEVPTMAIDLVNMEVNTSPLFDEFVAHRLGLIPLSSHEVDQFNNTRDCDRCTDHCPYCSIEYVLDVSCDNEDFLDVMSKDLINVYEKERPECASVKPVDNSGESEAHARMNQASKSDGGQRPPEGIVITKLRRGQRIKCTCIAKKGTGKEHAKWSAASTVRFRTDPSVRFRLDKINDTLTKDEKIDLEKYSEGMLMYNPTTDALEYEECFQERRFAISTDTIKKAGDLAGLHGVHPHEIMVYNDNPTVFNFKCETTGVLTAKELFFKAIEVLMNKLNSIQGYLDVELEELRDRNNNTYGMY</sequence>
<protein>
    <recommendedName>
        <fullName evidence="5">DNA-directed RNA polymerase RpoA/D/Rpb3-type domain-containing protein</fullName>
    </recommendedName>
</protein>
<dbReference type="PANTHER" id="PTHR11800">
    <property type="entry name" value="DNA-DIRECTED RNA POLYMERASE"/>
    <property type="match status" value="1"/>
</dbReference>
<dbReference type="SUPFAM" id="SSF56553">
    <property type="entry name" value="Insert subdomain of RNA polymerase alpha subunit"/>
    <property type="match status" value="1"/>
</dbReference>
<name>A0A7S2ZVX0_9RHOD</name>
<dbReference type="GO" id="GO:0005665">
    <property type="term" value="C:RNA polymerase II, core complex"/>
    <property type="evidence" value="ECO:0007669"/>
    <property type="project" value="TreeGrafter"/>
</dbReference>
<evidence type="ECO:0000259" key="5">
    <source>
        <dbReference type="SMART" id="SM00662"/>
    </source>
</evidence>